<proteinExistence type="predicted"/>
<evidence type="ECO:0000313" key="7">
    <source>
        <dbReference type="EMBL" id="KAJ6051458.1"/>
    </source>
</evidence>
<dbReference type="Gene3D" id="3.30.750.24">
    <property type="entry name" value="STAS domain"/>
    <property type="match status" value="1"/>
</dbReference>
<evidence type="ECO:0000256" key="3">
    <source>
        <dbReference type="ARBA" id="ARBA00022989"/>
    </source>
</evidence>
<dbReference type="InterPro" id="IPR001902">
    <property type="entry name" value="SLC26A/SulP_fam"/>
</dbReference>
<comment type="caution">
    <text evidence="7">The sequence shown here is derived from an EMBL/GenBank/DDBJ whole genome shotgun (WGS) entry which is preliminary data.</text>
</comment>
<keyword evidence="8" id="KW-1185">Reference proteome</keyword>
<gene>
    <name evidence="7" type="ORF">N7460_001992</name>
</gene>
<accession>A0AAD6IJL7</accession>
<evidence type="ECO:0000256" key="1">
    <source>
        <dbReference type="ARBA" id="ARBA00004141"/>
    </source>
</evidence>
<evidence type="ECO:0000256" key="2">
    <source>
        <dbReference type="ARBA" id="ARBA00022692"/>
    </source>
</evidence>
<dbReference type="AlphaFoldDB" id="A0AAD6IJL7"/>
<dbReference type="InterPro" id="IPR036513">
    <property type="entry name" value="STAS_dom_sf"/>
</dbReference>
<evidence type="ECO:0000313" key="8">
    <source>
        <dbReference type="Proteomes" id="UP001219568"/>
    </source>
</evidence>
<feature type="domain" description="SLC26A/SulP transporter" evidence="6">
    <location>
        <begin position="16"/>
        <end position="47"/>
    </location>
</feature>
<dbReference type="InterPro" id="IPR011547">
    <property type="entry name" value="SLC26A/SulP_dom"/>
</dbReference>
<keyword evidence="4" id="KW-0472">Membrane</keyword>
<dbReference type="Proteomes" id="UP001219568">
    <property type="component" value="Unassembled WGS sequence"/>
</dbReference>
<name>A0AAD6IJL7_PENCN</name>
<keyword evidence="3" id="KW-1133">Transmembrane helix</keyword>
<evidence type="ECO:0000259" key="6">
    <source>
        <dbReference type="Pfam" id="PF00916"/>
    </source>
</evidence>
<sequence length="264" mass="29185">MFPFLQWSMSYNTQWLVRDLVAGITVGAVVIPQSMAYAELAKPPLEYARGRDVYTSRLDPHQSPSSSPREAWEEPGDRPWNDPGPTRAERRLLRAQEPPTTPLATLRAVILDFSAVNNVDVTSCQPLIDVRDQLDRWASPNRVQWHSAHVNNKWTRRALAAAEIVGDGTLPISSAQSQIFGSKVEWTKDPETGIKVHENRANISIIGATDDDIHVIETGTETVQSPRRCGKSSSSPGITVVDSITRPHFHVDLTSALQSAMSNS</sequence>
<dbReference type="EMBL" id="JAQJZL010000002">
    <property type="protein sequence ID" value="KAJ6051458.1"/>
    <property type="molecule type" value="Genomic_DNA"/>
</dbReference>
<evidence type="ECO:0000256" key="4">
    <source>
        <dbReference type="ARBA" id="ARBA00023136"/>
    </source>
</evidence>
<reference evidence="7" key="1">
    <citation type="journal article" date="2023" name="IMA Fungus">
        <title>Comparative genomic study of the Penicillium genus elucidates a diverse pangenome and 15 lateral gene transfer events.</title>
        <authorList>
            <person name="Petersen C."/>
            <person name="Sorensen T."/>
            <person name="Nielsen M.R."/>
            <person name="Sondergaard T.E."/>
            <person name="Sorensen J.L."/>
            <person name="Fitzpatrick D.A."/>
            <person name="Frisvad J.C."/>
            <person name="Nielsen K.L."/>
        </authorList>
    </citation>
    <scope>NUCLEOTIDE SEQUENCE</scope>
    <source>
        <strain evidence="7">IBT 15450</strain>
    </source>
</reference>
<reference evidence="7" key="2">
    <citation type="submission" date="2023-01" db="EMBL/GenBank/DDBJ databases">
        <authorList>
            <person name="Petersen C."/>
        </authorList>
    </citation>
    <scope>NUCLEOTIDE SEQUENCE</scope>
    <source>
        <strain evidence="7">IBT 15450</strain>
    </source>
</reference>
<protein>
    <recommendedName>
        <fullName evidence="6">SLC26A/SulP transporter domain-containing protein</fullName>
    </recommendedName>
</protein>
<dbReference type="PANTHER" id="PTHR11814">
    <property type="entry name" value="SULFATE TRANSPORTER"/>
    <property type="match status" value="1"/>
</dbReference>
<comment type="subcellular location">
    <subcellularLocation>
        <location evidence="1">Membrane</location>
        <topology evidence="1">Multi-pass membrane protein</topology>
    </subcellularLocation>
</comment>
<keyword evidence="2" id="KW-0812">Transmembrane</keyword>
<dbReference type="GO" id="GO:0055085">
    <property type="term" value="P:transmembrane transport"/>
    <property type="evidence" value="ECO:0007669"/>
    <property type="project" value="InterPro"/>
</dbReference>
<feature type="compositionally biased region" description="Basic and acidic residues" evidence="5">
    <location>
        <begin position="70"/>
        <end position="80"/>
    </location>
</feature>
<evidence type="ECO:0000256" key="5">
    <source>
        <dbReference type="SAM" id="MobiDB-lite"/>
    </source>
</evidence>
<feature type="region of interest" description="Disordered" evidence="5">
    <location>
        <begin position="56"/>
        <end position="86"/>
    </location>
</feature>
<organism evidence="7 8">
    <name type="scientific">Penicillium canescens</name>
    <dbReference type="NCBI Taxonomy" id="5083"/>
    <lineage>
        <taxon>Eukaryota</taxon>
        <taxon>Fungi</taxon>
        <taxon>Dikarya</taxon>
        <taxon>Ascomycota</taxon>
        <taxon>Pezizomycotina</taxon>
        <taxon>Eurotiomycetes</taxon>
        <taxon>Eurotiomycetidae</taxon>
        <taxon>Eurotiales</taxon>
        <taxon>Aspergillaceae</taxon>
        <taxon>Penicillium</taxon>
    </lineage>
</organism>
<dbReference type="Pfam" id="PF00916">
    <property type="entry name" value="Sulfate_transp"/>
    <property type="match status" value="1"/>
</dbReference>
<dbReference type="GO" id="GO:0016020">
    <property type="term" value="C:membrane"/>
    <property type="evidence" value="ECO:0007669"/>
    <property type="project" value="UniProtKB-SubCell"/>
</dbReference>